<keyword evidence="2" id="KW-1185">Reference proteome</keyword>
<accession>A0ACB9NN72</accession>
<gene>
    <name evidence="1" type="ORF">L6164_015937</name>
</gene>
<sequence length="543" mass="60760">MGDGLCFVVSISSVQFLFSKILDDPSPTLTKHNFSPEFCSFVDACLQKDPDARPFADQLLLHPFITKYEKAQVDLAGFVRSVFDPTHRLKDLADMLTIHYYLLFDGPDALWQHTRNLYNESSTFSFSGKEHIGPNDIYTTTSNAVDNWVTHDHRRPINGRMDTHGVYNPEVQVSNDKYKLPVDKEVLLDNNFGRSEIVLDANEAAQPSPWGIPGLNPLSTSVNHHKDDIVPTSLSPSGRLGDVQDSSNSLFSNKDPWNMHHETYFPTSPRPNKVPMKKETCSSKNYFTENLLGNCEEQKLEAQMEDALCEPFKQNLILEQGSVEDHIKQELQAVAEGVAASVLQSSNPSIDELHVANVSGNEESGEGDVKNNLTDKQSKAAKAQDVNSKLQETANLGFPTSDSIGKLQRGTDVAIKRINDRCFSGKASEQERMRADFWNEAIKLADLHHPNVVAFYGVVLDGPGGSVATVTEFMVNGSLRNALQKNERNLDKRKRILIAMDVAFGMEYLHGKNIVHFDLKSDNLLVNLRDPHRPICKVYNMFL</sequence>
<comment type="caution">
    <text evidence="1">The sequence shown here is derived from an EMBL/GenBank/DDBJ whole genome shotgun (WGS) entry which is preliminary data.</text>
</comment>
<evidence type="ECO:0000313" key="1">
    <source>
        <dbReference type="EMBL" id="KAI4337533.1"/>
    </source>
</evidence>
<protein>
    <submittedName>
        <fullName evidence="1">Uncharacterized protein</fullName>
    </submittedName>
</protein>
<name>A0ACB9NN72_BAUVA</name>
<proteinExistence type="predicted"/>
<dbReference type="EMBL" id="CM039431">
    <property type="protein sequence ID" value="KAI4337533.1"/>
    <property type="molecule type" value="Genomic_DNA"/>
</dbReference>
<reference evidence="1 2" key="1">
    <citation type="journal article" date="2022" name="DNA Res.">
        <title>Chromosomal-level genome assembly of the orchid tree Bauhinia variegata (Leguminosae; Cercidoideae) supports the allotetraploid origin hypothesis of Bauhinia.</title>
        <authorList>
            <person name="Zhong Y."/>
            <person name="Chen Y."/>
            <person name="Zheng D."/>
            <person name="Pang J."/>
            <person name="Liu Y."/>
            <person name="Luo S."/>
            <person name="Meng S."/>
            <person name="Qian L."/>
            <person name="Wei D."/>
            <person name="Dai S."/>
            <person name="Zhou R."/>
        </authorList>
    </citation>
    <scope>NUCLEOTIDE SEQUENCE [LARGE SCALE GENOMIC DNA]</scope>
    <source>
        <strain evidence="1">BV-YZ2020</strain>
    </source>
</reference>
<organism evidence="1 2">
    <name type="scientific">Bauhinia variegata</name>
    <name type="common">Purple orchid tree</name>
    <name type="synonym">Phanera variegata</name>
    <dbReference type="NCBI Taxonomy" id="167791"/>
    <lineage>
        <taxon>Eukaryota</taxon>
        <taxon>Viridiplantae</taxon>
        <taxon>Streptophyta</taxon>
        <taxon>Embryophyta</taxon>
        <taxon>Tracheophyta</taxon>
        <taxon>Spermatophyta</taxon>
        <taxon>Magnoliopsida</taxon>
        <taxon>eudicotyledons</taxon>
        <taxon>Gunneridae</taxon>
        <taxon>Pentapetalae</taxon>
        <taxon>rosids</taxon>
        <taxon>fabids</taxon>
        <taxon>Fabales</taxon>
        <taxon>Fabaceae</taxon>
        <taxon>Cercidoideae</taxon>
        <taxon>Cercideae</taxon>
        <taxon>Bauhiniinae</taxon>
        <taxon>Bauhinia</taxon>
    </lineage>
</organism>
<dbReference type="Proteomes" id="UP000828941">
    <property type="component" value="Chromosome 6"/>
</dbReference>
<evidence type="ECO:0000313" key="2">
    <source>
        <dbReference type="Proteomes" id="UP000828941"/>
    </source>
</evidence>